<evidence type="ECO:0000313" key="2">
    <source>
        <dbReference type="Proteomes" id="UP000037460"/>
    </source>
</evidence>
<dbReference type="OrthoDB" id="10647990at2759"/>
<organism evidence="1 2">
    <name type="scientific">Chrysochromulina tobinii</name>
    <dbReference type="NCBI Taxonomy" id="1460289"/>
    <lineage>
        <taxon>Eukaryota</taxon>
        <taxon>Haptista</taxon>
        <taxon>Haptophyta</taxon>
        <taxon>Prymnesiophyceae</taxon>
        <taxon>Prymnesiales</taxon>
        <taxon>Chrysochromulinaceae</taxon>
        <taxon>Chrysochromulina</taxon>
    </lineage>
</organism>
<evidence type="ECO:0000313" key="1">
    <source>
        <dbReference type="EMBL" id="KOO30251.1"/>
    </source>
</evidence>
<dbReference type="AlphaFoldDB" id="A0A0M0JU85"/>
<dbReference type="EMBL" id="JWZX01002258">
    <property type="protein sequence ID" value="KOO30251.1"/>
    <property type="molecule type" value="Genomic_DNA"/>
</dbReference>
<protein>
    <submittedName>
        <fullName evidence="1">Uncharacterized protein</fullName>
    </submittedName>
</protein>
<dbReference type="Proteomes" id="UP000037460">
    <property type="component" value="Unassembled WGS sequence"/>
</dbReference>
<comment type="caution">
    <text evidence="1">The sequence shown here is derived from an EMBL/GenBank/DDBJ whole genome shotgun (WGS) entry which is preliminary data.</text>
</comment>
<keyword evidence="2" id="KW-1185">Reference proteome</keyword>
<proteinExistence type="predicted"/>
<sequence>MATYDLRLSLRAYGLSWPLRLPLKACTRHTMTPLIRHERGHGWRMVWSPPPAASEKASEKQLAEWTKLTKWMIGGRERVAHAFKGGGWRQESRVADTLHAFDMAFTDCFLGALRYELQRDWKSSDSAALVAAMRLHLDDPGAVLGAMPSAVPSAAPDDERRTRLRGAIAALDPSKMRLLRAFPRNHWLHKMDWSLPEALRVDTKAREWQTNRTALPMLGYLVEGAFSSNPCGSDSYLNPLYDFLPRGNWVVEAGVCQRPSDFILDPTSNTLCCPSPDYCCPHAAANCSAGRAAGVVLFDLSTANGGQPVLASATSDDLG</sequence>
<reference evidence="2" key="1">
    <citation type="journal article" date="2015" name="PLoS Genet.">
        <title>Genome Sequence and Transcriptome Analyses of Chrysochromulina tobin: Metabolic Tools for Enhanced Algal Fitness in the Prominent Order Prymnesiales (Haptophyceae).</title>
        <authorList>
            <person name="Hovde B.T."/>
            <person name="Deodato C.R."/>
            <person name="Hunsperger H.M."/>
            <person name="Ryken S.A."/>
            <person name="Yost W."/>
            <person name="Jha R.K."/>
            <person name="Patterson J."/>
            <person name="Monnat R.J. Jr."/>
            <person name="Barlow S.B."/>
            <person name="Starkenburg S.R."/>
            <person name="Cattolico R.A."/>
        </authorList>
    </citation>
    <scope>NUCLEOTIDE SEQUENCE</scope>
    <source>
        <strain evidence="2">CCMP291</strain>
    </source>
</reference>
<name>A0A0M0JU85_9EUKA</name>
<gene>
    <name evidence="1" type="ORF">Ctob_004317</name>
</gene>
<accession>A0A0M0JU85</accession>